<evidence type="ECO:0000259" key="10">
    <source>
        <dbReference type="Pfam" id="PF18916"/>
    </source>
</evidence>
<evidence type="ECO:0000256" key="9">
    <source>
        <dbReference type="SAM" id="Phobius"/>
    </source>
</evidence>
<dbReference type="Pfam" id="PF18916">
    <property type="entry name" value="Lycopene_cyc"/>
    <property type="match status" value="1"/>
</dbReference>
<dbReference type="AlphaFoldDB" id="A0AAE4CJG6"/>
<dbReference type="Proteomes" id="UP001180845">
    <property type="component" value="Unassembled WGS sequence"/>
</dbReference>
<dbReference type="InterPro" id="IPR017825">
    <property type="entry name" value="Lycopene_cyclase_dom"/>
</dbReference>
<gene>
    <name evidence="11" type="ORF">JOF55_000146</name>
</gene>
<proteinExistence type="predicted"/>
<keyword evidence="5 9" id="KW-1133">Transmembrane helix</keyword>
<dbReference type="NCBIfam" id="TIGR03462">
    <property type="entry name" value="CarR_dom_SF"/>
    <property type="match status" value="1"/>
</dbReference>
<feature type="compositionally biased region" description="Low complexity" evidence="8">
    <location>
        <begin position="119"/>
        <end position="130"/>
    </location>
</feature>
<evidence type="ECO:0000256" key="5">
    <source>
        <dbReference type="ARBA" id="ARBA00022989"/>
    </source>
</evidence>
<dbReference type="GO" id="GO:0016117">
    <property type="term" value="P:carotenoid biosynthetic process"/>
    <property type="evidence" value="ECO:0007669"/>
    <property type="project" value="UniProtKB-KW"/>
</dbReference>
<dbReference type="EMBL" id="JAVDXW010000001">
    <property type="protein sequence ID" value="MDR7299965.1"/>
    <property type="molecule type" value="Genomic_DNA"/>
</dbReference>
<evidence type="ECO:0000256" key="3">
    <source>
        <dbReference type="ARBA" id="ARBA00022692"/>
    </source>
</evidence>
<accession>A0AAE4CJG6</accession>
<comment type="caution">
    <text evidence="11">The sequence shown here is derived from an EMBL/GenBank/DDBJ whole genome shotgun (WGS) entry which is preliminary data.</text>
</comment>
<feature type="domain" description="Lycopene cyclase" evidence="10">
    <location>
        <begin position="7"/>
        <end position="94"/>
    </location>
</feature>
<reference evidence="11" key="1">
    <citation type="submission" date="2023-07" db="EMBL/GenBank/DDBJ databases">
        <title>Sequencing the genomes of 1000 actinobacteria strains.</title>
        <authorList>
            <person name="Klenk H.-P."/>
        </authorList>
    </citation>
    <scope>NUCLEOTIDE SEQUENCE</scope>
    <source>
        <strain evidence="11">DSM 45977</strain>
    </source>
</reference>
<keyword evidence="3 9" id="KW-0812">Transmembrane</keyword>
<protein>
    <submittedName>
        <fullName evidence="11">Lycopene cyclase domain-containing protein</fullName>
    </submittedName>
</protein>
<name>A0AAE4CJG6_9ACTN</name>
<organism evidence="11 12">
    <name type="scientific">Haloactinomyces albus</name>
    <dbReference type="NCBI Taxonomy" id="1352928"/>
    <lineage>
        <taxon>Bacteria</taxon>
        <taxon>Bacillati</taxon>
        <taxon>Actinomycetota</taxon>
        <taxon>Actinomycetes</taxon>
        <taxon>Actinopolysporales</taxon>
        <taxon>Actinopolysporaceae</taxon>
        <taxon>Haloactinomyces</taxon>
    </lineage>
</organism>
<evidence type="ECO:0000256" key="1">
    <source>
        <dbReference type="ARBA" id="ARBA00004141"/>
    </source>
</evidence>
<comment type="subcellular location">
    <subcellularLocation>
        <location evidence="1">Membrane</location>
        <topology evidence="1">Multi-pass membrane protein</topology>
    </subcellularLocation>
</comment>
<evidence type="ECO:0000256" key="8">
    <source>
        <dbReference type="SAM" id="MobiDB-lite"/>
    </source>
</evidence>
<evidence type="ECO:0000256" key="4">
    <source>
        <dbReference type="ARBA" id="ARBA00022746"/>
    </source>
</evidence>
<feature type="transmembrane region" description="Helical" evidence="9">
    <location>
        <begin position="37"/>
        <end position="58"/>
    </location>
</feature>
<dbReference type="RefSeq" id="WP_310267922.1">
    <property type="nucleotide sequence ID" value="NZ_JAVDXW010000001.1"/>
</dbReference>
<feature type="transmembrane region" description="Helical" evidence="9">
    <location>
        <begin position="6"/>
        <end position="25"/>
    </location>
</feature>
<dbReference type="GO" id="GO:0045436">
    <property type="term" value="F:lycopene beta cyclase activity"/>
    <property type="evidence" value="ECO:0007669"/>
    <property type="project" value="UniProtKB-ARBA"/>
</dbReference>
<keyword evidence="6 9" id="KW-0472">Membrane</keyword>
<dbReference type="GO" id="GO:0016872">
    <property type="term" value="F:intramolecular lyase activity"/>
    <property type="evidence" value="ECO:0007669"/>
    <property type="project" value="InterPro"/>
</dbReference>
<evidence type="ECO:0000256" key="6">
    <source>
        <dbReference type="ARBA" id="ARBA00023136"/>
    </source>
</evidence>
<comment type="pathway">
    <text evidence="2">Carotenoid biosynthesis.</text>
</comment>
<evidence type="ECO:0000256" key="7">
    <source>
        <dbReference type="ARBA" id="ARBA00023235"/>
    </source>
</evidence>
<dbReference type="GO" id="GO:0016020">
    <property type="term" value="C:membrane"/>
    <property type="evidence" value="ECO:0007669"/>
    <property type="project" value="UniProtKB-SubCell"/>
</dbReference>
<evidence type="ECO:0000313" key="11">
    <source>
        <dbReference type="EMBL" id="MDR7299965.1"/>
    </source>
</evidence>
<evidence type="ECO:0000313" key="12">
    <source>
        <dbReference type="Proteomes" id="UP001180845"/>
    </source>
</evidence>
<keyword evidence="7" id="KW-0413">Isomerase</keyword>
<feature type="transmembrane region" description="Helical" evidence="9">
    <location>
        <begin position="78"/>
        <end position="96"/>
    </location>
</feature>
<keyword evidence="12" id="KW-1185">Reference proteome</keyword>
<sequence>MDRFQYLLLMAACLVITLPLEILGARVYRRPKRLLRTLLPVLVVFLAWDIIAIARGHWTFHPDYTTGWSLPGNLPVEELVFFVVIPICALLTYESVDRMLTALRQRCTPEAPAAPAVPSDPGTPTDAGTPTDDEDRLGSAGNRRR</sequence>
<evidence type="ECO:0000256" key="2">
    <source>
        <dbReference type="ARBA" id="ARBA00004829"/>
    </source>
</evidence>
<feature type="region of interest" description="Disordered" evidence="8">
    <location>
        <begin position="110"/>
        <end position="145"/>
    </location>
</feature>
<keyword evidence="4" id="KW-0125">Carotenoid biosynthesis</keyword>